<keyword evidence="2" id="KW-1185">Reference proteome</keyword>
<reference evidence="1 2" key="1">
    <citation type="submission" date="2024-05" db="EMBL/GenBank/DDBJ databases">
        <title>De novo assembly of an allotetraploid wild potato.</title>
        <authorList>
            <person name="Hosaka A.J."/>
        </authorList>
    </citation>
    <scope>NUCLEOTIDE SEQUENCE [LARGE SCALE GENOMIC DNA]</scope>
    <source>
        <tissue evidence="1">Young leaves</tissue>
    </source>
</reference>
<gene>
    <name evidence="1" type="ORF">AABB24_032694</name>
</gene>
<proteinExistence type="predicted"/>
<dbReference type="Proteomes" id="UP001627284">
    <property type="component" value="Unassembled WGS sequence"/>
</dbReference>
<accession>A0ABD2RK28</accession>
<evidence type="ECO:0000313" key="2">
    <source>
        <dbReference type="Proteomes" id="UP001627284"/>
    </source>
</evidence>
<sequence>MMAIKLMKRLTWTDLLRFVSKSIKYLPECVVSPRRERRGVLALLLPGCSRRKREEQRRPASRLSSPELLLSVSRHRCLLVADCSRRSIAGEERKSSKACCWRREEQRERERSKSANGRMLSIVRRRRGRLWEADEEEERGEGCGYSSLEKRGRMRIGFGVFCYIKIEILGRF</sequence>
<dbReference type="AlphaFoldDB" id="A0ABD2RK28"/>
<comment type="caution">
    <text evidence="1">The sequence shown here is derived from an EMBL/GenBank/DDBJ whole genome shotgun (WGS) entry which is preliminary data.</text>
</comment>
<organism evidence="1 2">
    <name type="scientific">Solanum stoloniferum</name>
    <dbReference type="NCBI Taxonomy" id="62892"/>
    <lineage>
        <taxon>Eukaryota</taxon>
        <taxon>Viridiplantae</taxon>
        <taxon>Streptophyta</taxon>
        <taxon>Embryophyta</taxon>
        <taxon>Tracheophyta</taxon>
        <taxon>Spermatophyta</taxon>
        <taxon>Magnoliopsida</taxon>
        <taxon>eudicotyledons</taxon>
        <taxon>Gunneridae</taxon>
        <taxon>Pentapetalae</taxon>
        <taxon>asterids</taxon>
        <taxon>lamiids</taxon>
        <taxon>Solanales</taxon>
        <taxon>Solanaceae</taxon>
        <taxon>Solanoideae</taxon>
        <taxon>Solaneae</taxon>
        <taxon>Solanum</taxon>
    </lineage>
</organism>
<evidence type="ECO:0000313" key="1">
    <source>
        <dbReference type="EMBL" id="KAL3332228.1"/>
    </source>
</evidence>
<feature type="non-terminal residue" evidence="1">
    <location>
        <position position="172"/>
    </location>
</feature>
<name>A0ABD2RK28_9SOLN</name>
<protein>
    <submittedName>
        <fullName evidence="1">Uncharacterized protein</fullName>
    </submittedName>
</protein>
<dbReference type="EMBL" id="JBJKTR010000019">
    <property type="protein sequence ID" value="KAL3332228.1"/>
    <property type="molecule type" value="Genomic_DNA"/>
</dbReference>